<protein>
    <submittedName>
        <fullName evidence="4">Acetyltransferase (GNAT) family protein</fullName>
    </submittedName>
</protein>
<proteinExistence type="predicted"/>
<dbReference type="STRING" id="1077947.SAMN05216227_100180"/>
<dbReference type="RefSeq" id="WP_050521361.1">
    <property type="nucleotide sequence ID" value="NZ_FOCO01000001.1"/>
</dbReference>
<dbReference type="EMBL" id="FOCO01000001">
    <property type="protein sequence ID" value="SEM68284.1"/>
    <property type="molecule type" value="Genomic_DNA"/>
</dbReference>
<evidence type="ECO:0000259" key="3">
    <source>
        <dbReference type="PROSITE" id="PS51186"/>
    </source>
</evidence>
<evidence type="ECO:0000313" key="5">
    <source>
        <dbReference type="Proteomes" id="UP000183002"/>
    </source>
</evidence>
<dbReference type="PROSITE" id="PS51186">
    <property type="entry name" value="GNAT"/>
    <property type="match status" value="1"/>
</dbReference>
<reference evidence="4 5" key="1">
    <citation type="submission" date="2016-10" db="EMBL/GenBank/DDBJ databases">
        <authorList>
            <person name="de Groot N.N."/>
        </authorList>
    </citation>
    <scope>NUCLEOTIDE SEQUENCE [LARGE SCALE GENOMIC DNA]</scope>
    <source>
        <strain evidence="4 5">CGMCC 1.10836</strain>
    </source>
</reference>
<keyword evidence="5" id="KW-1185">Reference proteome</keyword>
<evidence type="ECO:0000313" key="4">
    <source>
        <dbReference type="EMBL" id="SEM68284.1"/>
    </source>
</evidence>
<dbReference type="OrthoDB" id="273614at2"/>
<feature type="domain" description="N-acetyltransferase" evidence="3">
    <location>
        <begin position="30"/>
        <end position="194"/>
    </location>
</feature>
<keyword evidence="1 4" id="KW-0808">Transferase</keyword>
<dbReference type="Gene3D" id="3.40.630.30">
    <property type="match status" value="1"/>
</dbReference>
<evidence type="ECO:0000256" key="1">
    <source>
        <dbReference type="ARBA" id="ARBA00022679"/>
    </source>
</evidence>
<dbReference type="InterPro" id="IPR016181">
    <property type="entry name" value="Acyl_CoA_acyltransferase"/>
</dbReference>
<dbReference type="SUPFAM" id="SSF55729">
    <property type="entry name" value="Acyl-CoA N-acyltransferases (Nat)"/>
    <property type="match status" value="1"/>
</dbReference>
<organism evidence="4 5">
    <name type="scientific">Pseudorhodobacter antarcticus</name>
    <dbReference type="NCBI Taxonomy" id="1077947"/>
    <lineage>
        <taxon>Bacteria</taxon>
        <taxon>Pseudomonadati</taxon>
        <taxon>Pseudomonadota</taxon>
        <taxon>Alphaproteobacteria</taxon>
        <taxon>Rhodobacterales</taxon>
        <taxon>Paracoccaceae</taxon>
        <taxon>Pseudorhodobacter</taxon>
    </lineage>
</organism>
<accession>A0A1H8AEC6</accession>
<dbReference type="AlphaFoldDB" id="A0A1H8AEC6"/>
<dbReference type="GO" id="GO:0016747">
    <property type="term" value="F:acyltransferase activity, transferring groups other than amino-acyl groups"/>
    <property type="evidence" value="ECO:0007669"/>
    <property type="project" value="InterPro"/>
</dbReference>
<dbReference type="InterPro" id="IPR000182">
    <property type="entry name" value="GNAT_dom"/>
</dbReference>
<sequence>MTARIHHGLPDTLRDAAAVLYWEAFGAKLGRVMGPTPKALAFLAQTLRSNHAVVAISPAGELLGIAGFKSYHGSFAGGDWADLRAVYGVPGAAWRAAALSLLERDVENERFLMDGICVSAQARGQGVGTLLLNAICAEARARHYRAVRLDVIDTNPRARALYARMGFVEGKTDRMGVLRHIFGFEAATTMIKTL</sequence>
<evidence type="ECO:0000256" key="2">
    <source>
        <dbReference type="ARBA" id="ARBA00023315"/>
    </source>
</evidence>
<gene>
    <name evidence="4" type="ORF">SAMN05216227_100180</name>
</gene>
<dbReference type="InterPro" id="IPR050680">
    <property type="entry name" value="YpeA/RimI_acetyltransf"/>
</dbReference>
<dbReference type="Proteomes" id="UP000183002">
    <property type="component" value="Unassembled WGS sequence"/>
</dbReference>
<name>A0A1H8AEC6_9RHOB</name>
<keyword evidence="2" id="KW-0012">Acyltransferase</keyword>
<dbReference type="Pfam" id="PF00583">
    <property type="entry name" value="Acetyltransf_1"/>
    <property type="match status" value="1"/>
</dbReference>
<dbReference type="CDD" id="cd04301">
    <property type="entry name" value="NAT_SF"/>
    <property type="match status" value="1"/>
</dbReference>
<dbReference type="PANTHER" id="PTHR43420">
    <property type="entry name" value="ACETYLTRANSFERASE"/>
    <property type="match status" value="1"/>
</dbReference>